<proteinExistence type="predicted"/>
<accession>F8GW81</accession>
<dbReference type="HOGENOM" id="CLU_3024505_0_0_4"/>
<organism evidence="4 5">
    <name type="scientific">Cupriavidus necator (strain ATCC 43291 / DSM 13513 / CCUG 52238 / LMG 8453 / N-1)</name>
    <name type="common">Ralstonia eutropha</name>
    <dbReference type="NCBI Taxonomy" id="1042878"/>
    <lineage>
        <taxon>Bacteria</taxon>
        <taxon>Pseudomonadati</taxon>
        <taxon>Pseudomonadota</taxon>
        <taxon>Betaproteobacteria</taxon>
        <taxon>Burkholderiales</taxon>
        <taxon>Burkholderiaceae</taxon>
        <taxon>Cupriavidus</taxon>
    </lineage>
</organism>
<evidence type="ECO:0000313" key="5">
    <source>
        <dbReference type="Proteomes" id="UP000006798"/>
    </source>
</evidence>
<name>F8GW81_CUPNN</name>
<geneLocation type="plasmid" evidence="4 5">
    <name>pBB1</name>
</geneLocation>
<protein>
    <recommendedName>
        <fullName evidence="3">HTH araC/xylS-type domain-containing protein</fullName>
    </recommendedName>
</protein>
<keyword evidence="1" id="KW-0805">Transcription regulation</keyword>
<dbReference type="GO" id="GO:0043565">
    <property type="term" value="F:sequence-specific DNA binding"/>
    <property type="evidence" value="ECO:0007669"/>
    <property type="project" value="InterPro"/>
</dbReference>
<sequence length="55" mass="5964">MVLPRGNATRLSALPACHLQESDLTIGEVARLMGPSSQNSFGHWFRAAFGCTMTQ</sequence>
<dbReference type="SUPFAM" id="SSF46689">
    <property type="entry name" value="Homeodomain-like"/>
    <property type="match status" value="1"/>
</dbReference>
<dbReference type="PROSITE" id="PS01124">
    <property type="entry name" value="HTH_ARAC_FAMILY_2"/>
    <property type="match status" value="1"/>
</dbReference>
<gene>
    <name evidence="4" type="ordered locus">CNE_BB1p02320</name>
</gene>
<evidence type="ECO:0000313" key="4">
    <source>
        <dbReference type="EMBL" id="AEI81656.1"/>
    </source>
</evidence>
<dbReference type="KEGG" id="cnc:CNE_BB1p02320"/>
<keyword evidence="4" id="KW-0614">Plasmid</keyword>
<feature type="domain" description="HTH araC/xylS-type" evidence="3">
    <location>
        <begin position="19"/>
        <end position="55"/>
    </location>
</feature>
<dbReference type="Gene3D" id="1.10.10.60">
    <property type="entry name" value="Homeodomain-like"/>
    <property type="match status" value="1"/>
</dbReference>
<evidence type="ECO:0000256" key="1">
    <source>
        <dbReference type="ARBA" id="ARBA00023015"/>
    </source>
</evidence>
<dbReference type="Proteomes" id="UP000006798">
    <property type="component" value="Plasmid pBB1"/>
</dbReference>
<keyword evidence="2" id="KW-0804">Transcription</keyword>
<dbReference type="InterPro" id="IPR009057">
    <property type="entry name" value="Homeodomain-like_sf"/>
</dbReference>
<dbReference type="GO" id="GO:0003700">
    <property type="term" value="F:DNA-binding transcription factor activity"/>
    <property type="evidence" value="ECO:0007669"/>
    <property type="project" value="InterPro"/>
</dbReference>
<dbReference type="EMBL" id="CP002879">
    <property type="protein sequence ID" value="AEI81656.1"/>
    <property type="molecule type" value="Genomic_DNA"/>
</dbReference>
<dbReference type="AlphaFoldDB" id="F8GW81"/>
<evidence type="ECO:0000256" key="2">
    <source>
        <dbReference type="ARBA" id="ARBA00023163"/>
    </source>
</evidence>
<reference evidence="4 5" key="1">
    <citation type="journal article" date="2011" name="J. Bacteriol.">
        <title>Complete genome sequence of the type strain Cupriavidus necator N-1.</title>
        <authorList>
            <person name="Poehlein A."/>
            <person name="Kusian B."/>
            <person name="Friedrich B."/>
            <person name="Daniel R."/>
            <person name="Bowien B."/>
        </authorList>
    </citation>
    <scope>NUCLEOTIDE SEQUENCE [LARGE SCALE GENOMIC DNA]</scope>
    <source>
        <strain evidence="5">ATCC 43291 / DSM 13513 / CCUG 52238 / LMG 8453 / N-1</strain>
        <plasmid evidence="4 5">pBB1</plasmid>
    </source>
</reference>
<evidence type="ECO:0000259" key="3">
    <source>
        <dbReference type="PROSITE" id="PS01124"/>
    </source>
</evidence>
<dbReference type="InterPro" id="IPR018060">
    <property type="entry name" value="HTH_AraC"/>
</dbReference>